<keyword evidence="2" id="KW-0813">Transport</keyword>
<dbReference type="EMBL" id="OC950562">
    <property type="protein sequence ID" value="CAD7664015.1"/>
    <property type="molecule type" value="Genomic_DNA"/>
</dbReference>
<feature type="transmembrane region" description="Helical" evidence="7">
    <location>
        <begin position="37"/>
        <end position="57"/>
    </location>
</feature>
<dbReference type="EMBL" id="CAJPVJ010035737">
    <property type="protein sequence ID" value="CAG2181152.1"/>
    <property type="molecule type" value="Genomic_DNA"/>
</dbReference>
<dbReference type="PANTHER" id="PTHR42985:SF40">
    <property type="entry name" value="LD47995P-RELATED"/>
    <property type="match status" value="1"/>
</dbReference>
<dbReference type="InterPro" id="IPR051163">
    <property type="entry name" value="Sodium:Solute_Symporter_SSF"/>
</dbReference>
<organism evidence="8">
    <name type="scientific">Oppiella nova</name>
    <dbReference type="NCBI Taxonomy" id="334625"/>
    <lineage>
        <taxon>Eukaryota</taxon>
        <taxon>Metazoa</taxon>
        <taxon>Ecdysozoa</taxon>
        <taxon>Arthropoda</taxon>
        <taxon>Chelicerata</taxon>
        <taxon>Arachnida</taxon>
        <taxon>Acari</taxon>
        <taxon>Acariformes</taxon>
        <taxon>Sarcoptiformes</taxon>
        <taxon>Oribatida</taxon>
        <taxon>Brachypylina</taxon>
        <taxon>Oppioidea</taxon>
        <taxon>Oppiidae</taxon>
        <taxon>Oppiella</taxon>
    </lineage>
</organism>
<evidence type="ECO:0000256" key="6">
    <source>
        <dbReference type="ARBA" id="ARBA00023201"/>
    </source>
</evidence>
<keyword evidence="3" id="KW-1003">Cell membrane</keyword>
<dbReference type="GO" id="GO:0006814">
    <property type="term" value="P:sodium ion transport"/>
    <property type="evidence" value="ECO:0007669"/>
    <property type="project" value="UniProtKB-KW"/>
</dbReference>
<dbReference type="OrthoDB" id="6431761at2759"/>
<keyword evidence="9" id="KW-1185">Reference proteome</keyword>
<dbReference type="GO" id="GO:0015293">
    <property type="term" value="F:symporter activity"/>
    <property type="evidence" value="ECO:0007669"/>
    <property type="project" value="TreeGrafter"/>
</dbReference>
<evidence type="ECO:0000256" key="1">
    <source>
        <dbReference type="ARBA" id="ARBA00004651"/>
    </source>
</evidence>
<dbReference type="PANTHER" id="PTHR42985">
    <property type="entry name" value="SODIUM-COUPLED MONOCARBOXYLATE TRANSPORTER"/>
    <property type="match status" value="1"/>
</dbReference>
<dbReference type="Gene3D" id="1.20.1730.10">
    <property type="entry name" value="Sodium/glucose cotransporter"/>
    <property type="match status" value="1"/>
</dbReference>
<evidence type="ECO:0000256" key="5">
    <source>
        <dbReference type="ARBA" id="ARBA00023065"/>
    </source>
</evidence>
<keyword evidence="7" id="KW-0472">Membrane</keyword>
<accession>A0A7R9R068</accession>
<keyword evidence="4" id="KW-0915">Sodium</keyword>
<name>A0A7R9R068_9ACAR</name>
<evidence type="ECO:0000256" key="2">
    <source>
        <dbReference type="ARBA" id="ARBA00022448"/>
    </source>
</evidence>
<comment type="subcellular location">
    <subcellularLocation>
        <location evidence="1">Cell membrane</location>
        <topology evidence="1">Multi-pass membrane protein</topology>
    </subcellularLocation>
</comment>
<proteinExistence type="predicted"/>
<evidence type="ECO:0000313" key="9">
    <source>
        <dbReference type="Proteomes" id="UP000728032"/>
    </source>
</evidence>
<evidence type="ECO:0000256" key="3">
    <source>
        <dbReference type="ARBA" id="ARBA00022475"/>
    </source>
</evidence>
<evidence type="ECO:0000256" key="7">
    <source>
        <dbReference type="SAM" id="Phobius"/>
    </source>
</evidence>
<evidence type="ECO:0000313" key="8">
    <source>
        <dbReference type="EMBL" id="CAD7664015.1"/>
    </source>
</evidence>
<keyword evidence="7" id="KW-1133">Transmembrane helix</keyword>
<keyword evidence="6" id="KW-0739">Sodium transport</keyword>
<keyword evidence="5" id="KW-0406">Ion transport</keyword>
<dbReference type="InterPro" id="IPR038377">
    <property type="entry name" value="Na/Glc_symporter_sf"/>
</dbReference>
<gene>
    <name evidence="8" type="ORF">ONB1V03_LOCUS20573</name>
</gene>
<dbReference type="AlphaFoldDB" id="A0A7R9R068"/>
<reference evidence="8" key="1">
    <citation type="submission" date="2020-11" db="EMBL/GenBank/DDBJ databases">
        <authorList>
            <person name="Tran Van P."/>
        </authorList>
    </citation>
    <scope>NUCLEOTIDE SEQUENCE</scope>
</reference>
<sequence length="69" mass="7641">MASIIAAEIFLPVYYKVQFTSVNKYLEVRFGSQKVRLAVSFSFLMCTIPYMGVVLYGPSLALGSVTNPI</sequence>
<dbReference type="GO" id="GO:0005886">
    <property type="term" value="C:plasma membrane"/>
    <property type="evidence" value="ECO:0007669"/>
    <property type="project" value="UniProtKB-SubCell"/>
</dbReference>
<keyword evidence="7" id="KW-0812">Transmembrane</keyword>
<evidence type="ECO:0000256" key="4">
    <source>
        <dbReference type="ARBA" id="ARBA00023053"/>
    </source>
</evidence>
<protein>
    <submittedName>
        <fullName evidence="8">Uncharacterized protein</fullName>
    </submittedName>
</protein>
<dbReference type="Proteomes" id="UP000728032">
    <property type="component" value="Unassembled WGS sequence"/>
</dbReference>